<evidence type="ECO:0000313" key="1">
    <source>
        <dbReference type="EMBL" id="MPC08274.1"/>
    </source>
</evidence>
<accession>A0A5B7CHQ3</accession>
<comment type="caution">
    <text evidence="1">The sequence shown here is derived from an EMBL/GenBank/DDBJ whole genome shotgun (WGS) entry which is preliminary data.</text>
</comment>
<protein>
    <submittedName>
        <fullName evidence="1">Uncharacterized protein</fullName>
    </submittedName>
</protein>
<organism evidence="1 2">
    <name type="scientific">Portunus trituberculatus</name>
    <name type="common">Swimming crab</name>
    <name type="synonym">Neptunus trituberculatus</name>
    <dbReference type="NCBI Taxonomy" id="210409"/>
    <lineage>
        <taxon>Eukaryota</taxon>
        <taxon>Metazoa</taxon>
        <taxon>Ecdysozoa</taxon>
        <taxon>Arthropoda</taxon>
        <taxon>Crustacea</taxon>
        <taxon>Multicrustacea</taxon>
        <taxon>Malacostraca</taxon>
        <taxon>Eumalacostraca</taxon>
        <taxon>Eucarida</taxon>
        <taxon>Decapoda</taxon>
        <taxon>Pleocyemata</taxon>
        <taxon>Brachyura</taxon>
        <taxon>Eubrachyura</taxon>
        <taxon>Portunoidea</taxon>
        <taxon>Portunidae</taxon>
        <taxon>Portuninae</taxon>
        <taxon>Portunus</taxon>
    </lineage>
</organism>
<gene>
    <name evidence="1" type="ORF">E2C01_000855</name>
</gene>
<name>A0A5B7CHQ3_PORTR</name>
<proteinExistence type="predicted"/>
<dbReference type="Proteomes" id="UP000324222">
    <property type="component" value="Unassembled WGS sequence"/>
</dbReference>
<sequence>MALTLRIANPYLFMSRIANLAVKRRKAQLVVSVRLPVAYFSGMTHSSHVYSVSPVAPLLLLRLAITCQCFPLSLRCHYSLL</sequence>
<keyword evidence="2" id="KW-1185">Reference proteome</keyword>
<dbReference type="AlphaFoldDB" id="A0A5B7CHQ3"/>
<reference evidence="1 2" key="1">
    <citation type="submission" date="2019-05" db="EMBL/GenBank/DDBJ databases">
        <title>Another draft genome of Portunus trituberculatus and its Hox gene families provides insights of decapod evolution.</title>
        <authorList>
            <person name="Jeong J.-H."/>
            <person name="Song I."/>
            <person name="Kim S."/>
            <person name="Choi T."/>
            <person name="Kim D."/>
            <person name="Ryu S."/>
            <person name="Kim W."/>
        </authorList>
    </citation>
    <scope>NUCLEOTIDE SEQUENCE [LARGE SCALE GENOMIC DNA]</scope>
    <source>
        <tissue evidence="1">Muscle</tissue>
    </source>
</reference>
<dbReference type="EMBL" id="VSRR010000024">
    <property type="protein sequence ID" value="MPC08274.1"/>
    <property type="molecule type" value="Genomic_DNA"/>
</dbReference>
<evidence type="ECO:0000313" key="2">
    <source>
        <dbReference type="Proteomes" id="UP000324222"/>
    </source>
</evidence>